<keyword evidence="3" id="KW-1185">Reference proteome</keyword>
<name>A0A8H6ILR2_9PEZI</name>
<dbReference type="AlphaFoldDB" id="A0A8H6ILR2"/>
<dbReference type="EMBL" id="WIGN01000890">
    <property type="protein sequence ID" value="KAF6782567.1"/>
    <property type="molecule type" value="Genomic_DNA"/>
</dbReference>
<protein>
    <recommendedName>
        <fullName evidence="4">Transmembrane protein</fullName>
    </recommendedName>
</protein>
<gene>
    <name evidence="2" type="ORF">CSOJ01_15988</name>
</gene>
<evidence type="ECO:0000313" key="2">
    <source>
        <dbReference type="EMBL" id="KAF6782567.1"/>
    </source>
</evidence>
<feature type="transmembrane region" description="Helical" evidence="1">
    <location>
        <begin position="430"/>
        <end position="453"/>
    </location>
</feature>
<comment type="caution">
    <text evidence="2">The sequence shown here is derived from an EMBL/GenBank/DDBJ whole genome shotgun (WGS) entry which is preliminary data.</text>
</comment>
<feature type="transmembrane region" description="Helical" evidence="1">
    <location>
        <begin position="43"/>
        <end position="62"/>
    </location>
</feature>
<sequence length="477" mass="53770">MVAARFYKNAARYRLERPEGMRLSSLEKIFGSQSFASALERLIVVRAQILLGALILSTWAMSPLGGQSSSRMLRFEGRKVESYHPLHYDNRVYQYPVWGDSDIYELSASDIVQALYSGSLLSPKKQQRAFSDLWERPKIPQLPRDLIHAESGRHWRAIDTDALQAGREQFTSLIGLNIQSPDFSDNTTQYEFDVESTYFSFDCRMIADTDSTEVIGNITFWKPEFTTEHNKTNLLEVLPEYELEFSESFVALLAYPMKDETPPYLLYTSFSTHGQAYSVFNCSMEMPSVETKLICTAQGCSARKQRQVLGVRDNFLDIGSLLYQTQSAMDAWPSMTKVVRFRASATENFIANDENVYANQELRNWTGIDEGMFSSQLTAAFNTAWEAGTDPYNITKGSSFSEPASNHADTWTNQTSAFVTRVEDVYSVNVAWAAILIFATTVLQALAVGGLVLRCLIRGPDVLGFASTLTRDNRFVP</sequence>
<organism evidence="2 3">
    <name type="scientific">Colletotrichum sojae</name>
    <dbReference type="NCBI Taxonomy" id="2175907"/>
    <lineage>
        <taxon>Eukaryota</taxon>
        <taxon>Fungi</taxon>
        <taxon>Dikarya</taxon>
        <taxon>Ascomycota</taxon>
        <taxon>Pezizomycotina</taxon>
        <taxon>Sordariomycetes</taxon>
        <taxon>Hypocreomycetidae</taxon>
        <taxon>Glomerellales</taxon>
        <taxon>Glomerellaceae</taxon>
        <taxon>Colletotrichum</taxon>
        <taxon>Colletotrichum orchidearum species complex</taxon>
    </lineage>
</organism>
<reference evidence="2 3" key="1">
    <citation type="journal article" date="2020" name="Phytopathology">
        <title>Genome Sequence Resources of Colletotrichum truncatum, C. plurivorum, C. musicola, and C. sojae: Four Species Pathogenic to Soybean (Glycine max).</title>
        <authorList>
            <person name="Rogerio F."/>
            <person name="Boufleur T.R."/>
            <person name="Ciampi-Guillardi M."/>
            <person name="Sukno S.A."/>
            <person name="Thon M.R."/>
            <person name="Massola Junior N.S."/>
            <person name="Baroncelli R."/>
        </authorList>
    </citation>
    <scope>NUCLEOTIDE SEQUENCE [LARGE SCALE GENOMIC DNA]</scope>
    <source>
        <strain evidence="2 3">LFN0009</strain>
    </source>
</reference>
<evidence type="ECO:0000256" key="1">
    <source>
        <dbReference type="SAM" id="Phobius"/>
    </source>
</evidence>
<dbReference type="Proteomes" id="UP000652219">
    <property type="component" value="Unassembled WGS sequence"/>
</dbReference>
<evidence type="ECO:0000313" key="3">
    <source>
        <dbReference type="Proteomes" id="UP000652219"/>
    </source>
</evidence>
<proteinExistence type="predicted"/>
<evidence type="ECO:0008006" key="4">
    <source>
        <dbReference type="Google" id="ProtNLM"/>
    </source>
</evidence>
<keyword evidence="1" id="KW-0812">Transmembrane</keyword>
<feature type="non-terminal residue" evidence="2">
    <location>
        <position position="477"/>
    </location>
</feature>
<accession>A0A8H6ILR2</accession>
<keyword evidence="1" id="KW-0472">Membrane</keyword>
<keyword evidence="1" id="KW-1133">Transmembrane helix</keyword>